<dbReference type="InterPro" id="IPR013518">
    <property type="entry name" value="K_chnl_inward-rec_Kir_cyto"/>
</dbReference>
<organism evidence="14">
    <name type="scientific">uncultured Synechococcales cyanobacterium</name>
    <dbReference type="NCBI Taxonomy" id="1936017"/>
    <lineage>
        <taxon>Bacteria</taxon>
        <taxon>Bacillati</taxon>
        <taxon>Cyanobacteriota</taxon>
        <taxon>Cyanophyceae</taxon>
        <taxon>Synechococcales</taxon>
        <taxon>environmental samples</taxon>
    </lineage>
</organism>
<dbReference type="PANTHER" id="PTHR11767">
    <property type="entry name" value="INWARD RECTIFIER POTASSIUM CHANNEL"/>
    <property type="match status" value="1"/>
</dbReference>
<dbReference type="Pfam" id="PF17655">
    <property type="entry name" value="IRK_C"/>
    <property type="match status" value="1"/>
</dbReference>
<evidence type="ECO:0000256" key="6">
    <source>
        <dbReference type="ARBA" id="ARBA00022958"/>
    </source>
</evidence>
<dbReference type="Pfam" id="PF07885">
    <property type="entry name" value="Ion_trans_2"/>
    <property type="match status" value="1"/>
</dbReference>
<keyword evidence="3" id="KW-0633">Potassium transport</keyword>
<evidence type="ECO:0000259" key="13">
    <source>
        <dbReference type="Pfam" id="PF17655"/>
    </source>
</evidence>
<dbReference type="EMBL" id="CADCWO010000139">
    <property type="protein sequence ID" value="CAA9578183.1"/>
    <property type="molecule type" value="Genomic_DNA"/>
</dbReference>
<keyword evidence="5" id="KW-0851">Voltage-gated channel</keyword>
<evidence type="ECO:0000256" key="3">
    <source>
        <dbReference type="ARBA" id="ARBA00022538"/>
    </source>
</evidence>
<feature type="transmembrane region" description="Helical" evidence="11">
    <location>
        <begin position="150"/>
        <end position="168"/>
    </location>
</feature>
<dbReference type="InterPro" id="IPR013099">
    <property type="entry name" value="K_chnl_dom"/>
</dbReference>
<evidence type="ECO:0000256" key="2">
    <source>
        <dbReference type="ARBA" id="ARBA00022448"/>
    </source>
</evidence>
<dbReference type="Gene3D" id="2.60.40.1400">
    <property type="entry name" value="G protein-activated inward rectifier potassium channel 1"/>
    <property type="match status" value="1"/>
</dbReference>
<keyword evidence="9 11" id="KW-0472">Membrane</keyword>
<feature type="domain" description="Potassium channel" evidence="12">
    <location>
        <begin position="72"/>
        <end position="137"/>
    </location>
</feature>
<gene>
    <name evidence="14" type="ORF">AVDCRST_MAG81-2523</name>
</gene>
<accession>A0A6J4VGY8</accession>
<name>A0A6J4VGY8_9CYAN</name>
<dbReference type="InterPro" id="IPR016449">
    <property type="entry name" value="K_chnl_inward-rec_Kir"/>
</dbReference>
<feature type="transmembrane region" description="Helical" evidence="11">
    <location>
        <begin position="115"/>
        <end position="138"/>
    </location>
</feature>
<dbReference type="AlphaFoldDB" id="A0A6J4VGY8"/>
<dbReference type="GO" id="GO:0034702">
    <property type="term" value="C:monoatomic ion channel complex"/>
    <property type="evidence" value="ECO:0007669"/>
    <property type="project" value="UniProtKB-KW"/>
</dbReference>
<dbReference type="SUPFAM" id="SSF81296">
    <property type="entry name" value="E set domains"/>
    <property type="match status" value="1"/>
</dbReference>
<evidence type="ECO:0000256" key="9">
    <source>
        <dbReference type="ARBA" id="ARBA00023136"/>
    </source>
</evidence>
<feature type="transmembrane region" description="Helical" evidence="11">
    <location>
        <begin position="57"/>
        <end position="78"/>
    </location>
</feature>
<evidence type="ECO:0000259" key="12">
    <source>
        <dbReference type="Pfam" id="PF07885"/>
    </source>
</evidence>
<evidence type="ECO:0000256" key="7">
    <source>
        <dbReference type="ARBA" id="ARBA00022989"/>
    </source>
</evidence>
<dbReference type="GO" id="GO:0034765">
    <property type="term" value="P:regulation of monoatomic ion transmembrane transport"/>
    <property type="evidence" value="ECO:0007669"/>
    <property type="project" value="TreeGrafter"/>
</dbReference>
<evidence type="ECO:0000256" key="1">
    <source>
        <dbReference type="ARBA" id="ARBA00004141"/>
    </source>
</evidence>
<protein>
    <submittedName>
        <fullName evidence="14">Kef-type K+ transport systems, predicted NAD-binding component</fullName>
    </submittedName>
</protein>
<dbReference type="InterPro" id="IPR014756">
    <property type="entry name" value="Ig_E-set"/>
</dbReference>
<dbReference type="GO" id="GO:1990573">
    <property type="term" value="P:potassium ion import across plasma membrane"/>
    <property type="evidence" value="ECO:0007669"/>
    <property type="project" value="TreeGrafter"/>
</dbReference>
<keyword evidence="6" id="KW-0630">Potassium</keyword>
<keyword evidence="10" id="KW-0407">Ion channel</keyword>
<evidence type="ECO:0000313" key="14">
    <source>
        <dbReference type="EMBL" id="CAA9578183.1"/>
    </source>
</evidence>
<reference evidence="14" key="1">
    <citation type="submission" date="2020-02" db="EMBL/GenBank/DDBJ databases">
        <authorList>
            <person name="Meier V. D."/>
        </authorList>
    </citation>
    <scope>NUCLEOTIDE SEQUENCE</scope>
    <source>
        <strain evidence="14">AVDCRST_MAG81</strain>
    </source>
</reference>
<evidence type="ECO:0000256" key="5">
    <source>
        <dbReference type="ARBA" id="ARBA00022882"/>
    </source>
</evidence>
<feature type="domain" description="Inward rectifier potassium channel C-terminal" evidence="13">
    <location>
        <begin position="149"/>
        <end position="300"/>
    </location>
</feature>
<dbReference type="GO" id="GO:0005886">
    <property type="term" value="C:plasma membrane"/>
    <property type="evidence" value="ECO:0007669"/>
    <property type="project" value="TreeGrafter"/>
</dbReference>
<evidence type="ECO:0000256" key="8">
    <source>
        <dbReference type="ARBA" id="ARBA00023065"/>
    </source>
</evidence>
<feature type="transmembrane region" description="Helical" evidence="11">
    <location>
        <begin position="90"/>
        <end position="109"/>
    </location>
</feature>
<evidence type="ECO:0000256" key="4">
    <source>
        <dbReference type="ARBA" id="ARBA00022692"/>
    </source>
</evidence>
<evidence type="ECO:0000256" key="11">
    <source>
        <dbReference type="SAM" id="Phobius"/>
    </source>
</evidence>
<evidence type="ECO:0000256" key="10">
    <source>
        <dbReference type="ARBA" id="ARBA00023303"/>
    </source>
</evidence>
<comment type="subcellular location">
    <subcellularLocation>
        <location evidence="1">Membrane</location>
        <topology evidence="1">Multi-pass membrane protein</topology>
    </subcellularLocation>
</comment>
<dbReference type="PRINTS" id="PR01320">
    <property type="entry name" value="KIRCHANNEL"/>
</dbReference>
<dbReference type="PANTHER" id="PTHR11767:SF102">
    <property type="entry name" value="INWARDLY RECTIFYING POTASSIUM CHANNEL 1, ISOFORM F"/>
    <property type="match status" value="1"/>
</dbReference>
<dbReference type="GO" id="GO:0005242">
    <property type="term" value="F:inward rectifier potassium channel activity"/>
    <property type="evidence" value="ECO:0007669"/>
    <property type="project" value="InterPro"/>
</dbReference>
<dbReference type="SUPFAM" id="SSF81324">
    <property type="entry name" value="Voltage-gated potassium channels"/>
    <property type="match status" value="1"/>
</dbReference>
<dbReference type="InterPro" id="IPR041647">
    <property type="entry name" value="IRK_C"/>
</dbReference>
<keyword evidence="2" id="KW-0813">Transport</keyword>
<sequence>MIRFRKQLRVGSKKRRSLAPIRITNRNGRFNIEGMGAWHSYWSEPYHLLLTIPWPGFLALLGLSYVLANAVFALAYMVSGGIENARPGSFFDAFFFSVQTMASIGYGFMHPTTAFANLIVTVESLVGLLGLAMATGLGFARFSKPTARVLFSRVAVIMPFNGVPTLIFRTANKHRNQILEAQLQVSLLRDEITVEGEFMRRFYDLNLVRSRNPAFALTWSAMHPIDETSPLYGATINSLIEEEATITVSLAGLDETVAQPIHARHIYTAQEILWNMRFVDVLKWTDDGQRYIDYNHFHDVMPR</sequence>
<keyword evidence="7 11" id="KW-1133">Transmembrane helix</keyword>
<dbReference type="Gene3D" id="1.10.287.70">
    <property type="match status" value="1"/>
</dbReference>
<proteinExistence type="predicted"/>
<keyword evidence="8" id="KW-0406">Ion transport</keyword>
<keyword evidence="4 11" id="KW-0812">Transmembrane</keyword>